<evidence type="ECO:0000256" key="5">
    <source>
        <dbReference type="ARBA" id="ARBA00023033"/>
    </source>
</evidence>
<evidence type="ECO:0000259" key="6">
    <source>
        <dbReference type="Pfam" id="PF01494"/>
    </source>
</evidence>
<keyword evidence="5" id="KW-0503">Monooxygenase</keyword>
<evidence type="ECO:0000256" key="1">
    <source>
        <dbReference type="ARBA" id="ARBA00005179"/>
    </source>
</evidence>
<keyword evidence="2" id="KW-0285">Flavoprotein</keyword>
<gene>
    <name evidence="7" type="ORF">BKA67DRAFT_525344</name>
</gene>
<dbReference type="GeneID" id="70127545"/>
<dbReference type="PANTHER" id="PTHR46972">
    <property type="entry name" value="MONOOXYGENASE ASQM-RELATED"/>
    <property type="match status" value="1"/>
</dbReference>
<dbReference type="GO" id="GO:0004497">
    <property type="term" value="F:monooxygenase activity"/>
    <property type="evidence" value="ECO:0007669"/>
    <property type="project" value="UniProtKB-KW"/>
</dbReference>
<dbReference type="Gene3D" id="3.50.50.60">
    <property type="entry name" value="FAD/NAD(P)-binding domain"/>
    <property type="match status" value="1"/>
</dbReference>
<organism evidence="7 8">
    <name type="scientific">Truncatella angustata</name>
    <dbReference type="NCBI Taxonomy" id="152316"/>
    <lineage>
        <taxon>Eukaryota</taxon>
        <taxon>Fungi</taxon>
        <taxon>Dikarya</taxon>
        <taxon>Ascomycota</taxon>
        <taxon>Pezizomycotina</taxon>
        <taxon>Sordariomycetes</taxon>
        <taxon>Xylariomycetidae</taxon>
        <taxon>Amphisphaeriales</taxon>
        <taxon>Sporocadaceae</taxon>
        <taxon>Truncatella</taxon>
    </lineage>
</organism>
<dbReference type="RefSeq" id="XP_045953239.1">
    <property type="nucleotide sequence ID" value="XM_046098653.1"/>
</dbReference>
<dbReference type="GO" id="GO:0071949">
    <property type="term" value="F:FAD binding"/>
    <property type="evidence" value="ECO:0007669"/>
    <property type="project" value="InterPro"/>
</dbReference>
<evidence type="ECO:0000313" key="8">
    <source>
        <dbReference type="Proteomes" id="UP000758603"/>
    </source>
</evidence>
<evidence type="ECO:0000256" key="3">
    <source>
        <dbReference type="ARBA" id="ARBA00022827"/>
    </source>
</evidence>
<evidence type="ECO:0000256" key="2">
    <source>
        <dbReference type="ARBA" id="ARBA00022630"/>
    </source>
</evidence>
<dbReference type="Proteomes" id="UP000758603">
    <property type="component" value="Unassembled WGS sequence"/>
</dbReference>
<name>A0A9P8RNJ0_9PEZI</name>
<dbReference type="OrthoDB" id="655030at2759"/>
<protein>
    <recommendedName>
        <fullName evidence="6">FAD-binding domain-containing protein</fullName>
    </recommendedName>
</protein>
<comment type="pathway">
    <text evidence="1">Secondary metabolite biosynthesis.</text>
</comment>
<dbReference type="Pfam" id="PF01494">
    <property type="entry name" value="FAD_binding_3"/>
    <property type="match status" value="1"/>
</dbReference>
<evidence type="ECO:0000256" key="4">
    <source>
        <dbReference type="ARBA" id="ARBA00023002"/>
    </source>
</evidence>
<dbReference type="InterPro" id="IPR036188">
    <property type="entry name" value="FAD/NAD-bd_sf"/>
</dbReference>
<dbReference type="PANTHER" id="PTHR46972:SF1">
    <property type="entry name" value="FAD DEPENDENT OXIDOREDUCTASE DOMAIN-CONTAINING PROTEIN"/>
    <property type="match status" value="1"/>
</dbReference>
<keyword evidence="3" id="KW-0274">FAD</keyword>
<dbReference type="InterPro" id="IPR002938">
    <property type="entry name" value="FAD-bd"/>
</dbReference>
<dbReference type="PRINTS" id="PR00420">
    <property type="entry name" value="RNGMNOXGNASE"/>
</dbReference>
<reference evidence="7" key="1">
    <citation type="journal article" date="2021" name="Nat. Commun.">
        <title>Genetic determinants of endophytism in the Arabidopsis root mycobiome.</title>
        <authorList>
            <person name="Mesny F."/>
            <person name="Miyauchi S."/>
            <person name="Thiergart T."/>
            <person name="Pickel B."/>
            <person name="Atanasova L."/>
            <person name="Karlsson M."/>
            <person name="Huettel B."/>
            <person name="Barry K.W."/>
            <person name="Haridas S."/>
            <person name="Chen C."/>
            <person name="Bauer D."/>
            <person name="Andreopoulos W."/>
            <person name="Pangilinan J."/>
            <person name="LaButti K."/>
            <person name="Riley R."/>
            <person name="Lipzen A."/>
            <person name="Clum A."/>
            <person name="Drula E."/>
            <person name="Henrissat B."/>
            <person name="Kohler A."/>
            <person name="Grigoriev I.V."/>
            <person name="Martin F.M."/>
            <person name="Hacquard S."/>
        </authorList>
    </citation>
    <scope>NUCLEOTIDE SEQUENCE</scope>
    <source>
        <strain evidence="7">MPI-SDFR-AT-0073</strain>
    </source>
</reference>
<feature type="domain" description="FAD-binding" evidence="6">
    <location>
        <begin position="101"/>
        <end position="322"/>
    </location>
</feature>
<keyword evidence="4" id="KW-0560">Oxidoreductase</keyword>
<proteinExistence type="predicted"/>
<keyword evidence="8" id="KW-1185">Reference proteome</keyword>
<dbReference type="AlphaFoldDB" id="A0A9P8RNJ0"/>
<dbReference type="SUPFAM" id="SSF51905">
    <property type="entry name" value="FAD/NAD(P)-binding domain"/>
    <property type="match status" value="1"/>
</dbReference>
<comment type="caution">
    <text evidence="7">The sequence shown here is derived from an EMBL/GenBank/DDBJ whole genome shotgun (WGS) entry which is preliminary data.</text>
</comment>
<evidence type="ECO:0000313" key="7">
    <source>
        <dbReference type="EMBL" id="KAH6646725.1"/>
    </source>
</evidence>
<dbReference type="EMBL" id="JAGPXC010000009">
    <property type="protein sequence ID" value="KAH6646725.1"/>
    <property type="molecule type" value="Genomic_DNA"/>
</dbReference>
<sequence>MASLHIAVIGAGPVGFSITIYESDSSPNFRSQGGALDLHPKSGLAAIHEAQLEEQFQKYARFDGDYYNMCDKDFRTLLTFGPSAKGTLERPEIDRADLRKMLADSLPVGTIKWGHRLAYLESDGEGQKTLVFKDGTTATGFDLVVGAEGAWSKVRSALTDIRPYYSGIGYHSLDILDPKTTVPGLHKLVNGGNIFASNAHQRISIQQMGDGSLHIGYVKVRPETWQDSASKDWCGYDVHDIESTRVGILEDIADWDPRLKEAIERAEGRCQPKNLYMLPVDFSWEHKAGVTLIGDAAHLMTPFAGEGVNVGFDDARHLAAAIKRSVEMGTLLDEEVRQAEETMFPRMNMFQELTESLMNLWMFSDDVRTVVPKVIMKHVSMGTPWIVHPLLWAVVQGWWTVRGLKEKVFG</sequence>
<accession>A0A9P8RNJ0</accession>